<gene>
    <name evidence="1" type="ORF">CISIN_1g0149371mg</name>
</gene>
<dbReference type="EMBL" id="KK784891">
    <property type="protein sequence ID" value="KDO70380.1"/>
    <property type="molecule type" value="Genomic_DNA"/>
</dbReference>
<keyword evidence="2" id="KW-1185">Reference proteome</keyword>
<protein>
    <submittedName>
        <fullName evidence="1">Uncharacterized protein</fullName>
    </submittedName>
</protein>
<sequence>LETDLYTGKANHGWMKSMKFLFTS</sequence>
<dbReference type="AlphaFoldDB" id="A0A067FW51"/>
<name>A0A067FW51_CITSI</name>
<reference evidence="1 2" key="1">
    <citation type="submission" date="2014-04" db="EMBL/GenBank/DDBJ databases">
        <authorList>
            <consortium name="International Citrus Genome Consortium"/>
            <person name="Gmitter F."/>
            <person name="Chen C."/>
            <person name="Farmerie W."/>
            <person name="Harkins T."/>
            <person name="Desany B."/>
            <person name="Mohiuddin M."/>
            <person name="Kodira C."/>
            <person name="Borodovsky M."/>
            <person name="Lomsadze A."/>
            <person name="Burns P."/>
            <person name="Jenkins J."/>
            <person name="Prochnik S."/>
            <person name="Shu S."/>
            <person name="Chapman J."/>
            <person name="Pitluck S."/>
            <person name="Schmutz J."/>
            <person name="Rokhsar D."/>
        </authorList>
    </citation>
    <scope>NUCLEOTIDE SEQUENCE</scope>
</reference>
<organism evidence="1 2">
    <name type="scientific">Citrus sinensis</name>
    <name type="common">Sweet orange</name>
    <name type="synonym">Citrus aurantium var. sinensis</name>
    <dbReference type="NCBI Taxonomy" id="2711"/>
    <lineage>
        <taxon>Eukaryota</taxon>
        <taxon>Viridiplantae</taxon>
        <taxon>Streptophyta</taxon>
        <taxon>Embryophyta</taxon>
        <taxon>Tracheophyta</taxon>
        <taxon>Spermatophyta</taxon>
        <taxon>Magnoliopsida</taxon>
        <taxon>eudicotyledons</taxon>
        <taxon>Gunneridae</taxon>
        <taxon>Pentapetalae</taxon>
        <taxon>rosids</taxon>
        <taxon>malvids</taxon>
        <taxon>Sapindales</taxon>
        <taxon>Rutaceae</taxon>
        <taxon>Aurantioideae</taxon>
        <taxon>Citrus</taxon>
    </lineage>
</organism>
<evidence type="ECO:0000313" key="1">
    <source>
        <dbReference type="EMBL" id="KDO70380.1"/>
    </source>
</evidence>
<evidence type="ECO:0000313" key="2">
    <source>
        <dbReference type="Proteomes" id="UP000027120"/>
    </source>
</evidence>
<accession>A0A067FW51</accession>
<dbReference type="Proteomes" id="UP000027120">
    <property type="component" value="Unassembled WGS sequence"/>
</dbReference>
<feature type="non-terminal residue" evidence="1">
    <location>
        <position position="1"/>
    </location>
</feature>
<proteinExistence type="predicted"/>